<organism evidence="2 3">
    <name type="scientific">Cucurbitaria berberidis CBS 394.84</name>
    <dbReference type="NCBI Taxonomy" id="1168544"/>
    <lineage>
        <taxon>Eukaryota</taxon>
        <taxon>Fungi</taxon>
        <taxon>Dikarya</taxon>
        <taxon>Ascomycota</taxon>
        <taxon>Pezizomycotina</taxon>
        <taxon>Dothideomycetes</taxon>
        <taxon>Pleosporomycetidae</taxon>
        <taxon>Pleosporales</taxon>
        <taxon>Pleosporineae</taxon>
        <taxon>Cucurbitariaceae</taxon>
        <taxon>Cucurbitaria</taxon>
    </lineage>
</organism>
<dbReference type="GeneID" id="63844285"/>
<evidence type="ECO:0000256" key="1">
    <source>
        <dbReference type="SAM" id="MobiDB-lite"/>
    </source>
</evidence>
<dbReference type="RefSeq" id="XP_040784676.1">
    <property type="nucleotide sequence ID" value="XM_040927033.1"/>
</dbReference>
<gene>
    <name evidence="2" type="ORF">K460DRAFT_178982</name>
</gene>
<feature type="compositionally biased region" description="Basic and acidic residues" evidence="1">
    <location>
        <begin position="207"/>
        <end position="218"/>
    </location>
</feature>
<feature type="region of interest" description="Disordered" evidence="1">
    <location>
        <begin position="1"/>
        <end position="41"/>
    </location>
</feature>
<feature type="compositionally biased region" description="Acidic residues" evidence="1">
    <location>
        <begin position="60"/>
        <end position="71"/>
    </location>
</feature>
<feature type="compositionally biased region" description="Low complexity" evidence="1">
    <location>
        <begin position="9"/>
        <end position="24"/>
    </location>
</feature>
<name>A0A9P4GAC4_9PLEO</name>
<evidence type="ECO:0000313" key="2">
    <source>
        <dbReference type="EMBL" id="KAF1842113.1"/>
    </source>
</evidence>
<dbReference type="AlphaFoldDB" id="A0A9P4GAC4"/>
<sequence length="218" mass="23286">MAPPLDCNSLSPTTTSTQPLPATTMLPRLDGTSESKAITQRARISKRIANLCSTKKSDSSSEEFDGDEEIDNTSPMRRLSPRATGYDPSTQQRKERTISFRKRQSKISRPTPIVGSSSGAGGAQKESGGEGVLAGVSVPTIDSPITKSPSQSSSRAQMQSIRETTTTRIPMSVMSASPTREAALTSHPAGTKESESSEGGFETPMEEGSREDGYLNRK</sequence>
<dbReference type="Proteomes" id="UP000800039">
    <property type="component" value="Unassembled WGS sequence"/>
</dbReference>
<keyword evidence="3" id="KW-1185">Reference proteome</keyword>
<proteinExistence type="predicted"/>
<feature type="compositionally biased region" description="Low complexity" evidence="1">
    <location>
        <begin position="143"/>
        <end position="154"/>
    </location>
</feature>
<comment type="caution">
    <text evidence="2">The sequence shown here is derived from an EMBL/GenBank/DDBJ whole genome shotgun (WGS) entry which is preliminary data.</text>
</comment>
<feature type="region of interest" description="Disordered" evidence="1">
    <location>
        <begin position="53"/>
        <end position="218"/>
    </location>
</feature>
<feature type="compositionally biased region" description="Polar residues" evidence="1">
    <location>
        <begin position="155"/>
        <end position="178"/>
    </location>
</feature>
<reference evidence="2" key="1">
    <citation type="submission" date="2020-01" db="EMBL/GenBank/DDBJ databases">
        <authorList>
            <consortium name="DOE Joint Genome Institute"/>
            <person name="Haridas S."/>
            <person name="Albert R."/>
            <person name="Binder M."/>
            <person name="Bloem J."/>
            <person name="Labutti K."/>
            <person name="Salamov A."/>
            <person name="Andreopoulos B."/>
            <person name="Baker S.E."/>
            <person name="Barry K."/>
            <person name="Bills G."/>
            <person name="Bluhm B.H."/>
            <person name="Cannon C."/>
            <person name="Castanera R."/>
            <person name="Culley D.E."/>
            <person name="Daum C."/>
            <person name="Ezra D."/>
            <person name="Gonzalez J.B."/>
            <person name="Henrissat B."/>
            <person name="Kuo A."/>
            <person name="Liang C."/>
            <person name="Lipzen A."/>
            <person name="Lutzoni F."/>
            <person name="Magnuson J."/>
            <person name="Mondo S."/>
            <person name="Nolan M."/>
            <person name="Ohm R."/>
            <person name="Pangilinan J."/>
            <person name="Park H.-J."/>
            <person name="Ramirez L."/>
            <person name="Alfaro M."/>
            <person name="Sun H."/>
            <person name="Tritt A."/>
            <person name="Yoshinaga Y."/>
            <person name="Zwiers L.-H."/>
            <person name="Turgeon B.G."/>
            <person name="Goodwin S.B."/>
            <person name="Spatafora J.W."/>
            <person name="Crous P.W."/>
            <person name="Grigoriev I.V."/>
        </authorList>
    </citation>
    <scope>NUCLEOTIDE SEQUENCE</scope>
    <source>
        <strain evidence="2">CBS 394.84</strain>
    </source>
</reference>
<dbReference type="EMBL" id="ML976618">
    <property type="protein sequence ID" value="KAF1842113.1"/>
    <property type="molecule type" value="Genomic_DNA"/>
</dbReference>
<protein>
    <submittedName>
        <fullName evidence="2">Uncharacterized protein</fullName>
    </submittedName>
</protein>
<accession>A0A9P4GAC4</accession>
<evidence type="ECO:0000313" key="3">
    <source>
        <dbReference type="Proteomes" id="UP000800039"/>
    </source>
</evidence>